<keyword evidence="1" id="KW-0812">Transmembrane</keyword>
<feature type="transmembrane region" description="Helical" evidence="1">
    <location>
        <begin position="20"/>
        <end position="44"/>
    </location>
</feature>
<proteinExistence type="predicted"/>
<accession>A0A6J4PKN8</accession>
<evidence type="ECO:0000313" key="2">
    <source>
        <dbReference type="EMBL" id="CAA9418749.1"/>
    </source>
</evidence>
<organism evidence="2">
    <name type="scientific">uncultured Rubellimicrobium sp</name>
    <dbReference type="NCBI Taxonomy" id="543078"/>
    <lineage>
        <taxon>Bacteria</taxon>
        <taxon>Pseudomonadati</taxon>
        <taxon>Pseudomonadota</taxon>
        <taxon>Alphaproteobacteria</taxon>
        <taxon>Rhodobacterales</taxon>
        <taxon>Roseobacteraceae</taxon>
        <taxon>Rubellimicrobium</taxon>
        <taxon>environmental samples</taxon>
    </lineage>
</organism>
<reference evidence="2" key="1">
    <citation type="submission" date="2020-02" db="EMBL/GenBank/DDBJ databases">
        <authorList>
            <person name="Meier V. D."/>
        </authorList>
    </citation>
    <scope>NUCLEOTIDE SEQUENCE</scope>
    <source>
        <strain evidence="2">AVDCRST_MAG15</strain>
    </source>
</reference>
<keyword evidence="1" id="KW-0472">Membrane</keyword>
<feature type="transmembrane region" description="Helical" evidence="1">
    <location>
        <begin position="64"/>
        <end position="82"/>
    </location>
</feature>
<sequence>MAFTLGPAQPRNLLLNWRGVLSIVATLIAAVWALGLLQDILNVISGAGADDRISIFDPDSEEGVLTWISIVLLFVVAGLLFGNGQDAMQTGRGAVLPWFGLSALFGIVSFDEFYGLHERLSDVLFRNIGGSGLFHFAWVVPLGFLALVGLWLLMPFLTSLGPRTRRLAVMSAAVYLTGAVGMEMFAGPVIEELGRHTFQYRLLTNLEEGLEVAGILLFIYTLQQYREAPGRA</sequence>
<keyword evidence="1" id="KW-1133">Transmembrane helix</keyword>
<evidence type="ECO:0000256" key="1">
    <source>
        <dbReference type="SAM" id="Phobius"/>
    </source>
</evidence>
<feature type="transmembrane region" description="Helical" evidence="1">
    <location>
        <begin position="94"/>
        <end position="116"/>
    </location>
</feature>
<protein>
    <recommendedName>
        <fullName evidence="3">DUF998 domain-containing protein</fullName>
    </recommendedName>
</protein>
<evidence type="ECO:0008006" key="3">
    <source>
        <dbReference type="Google" id="ProtNLM"/>
    </source>
</evidence>
<feature type="transmembrane region" description="Helical" evidence="1">
    <location>
        <begin position="136"/>
        <end position="157"/>
    </location>
</feature>
<gene>
    <name evidence="2" type="ORF">AVDCRST_MAG15-2044</name>
</gene>
<dbReference type="AlphaFoldDB" id="A0A6J4PKN8"/>
<feature type="transmembrane region" description="Helical" evidence="1">
    <location>
        <begin position="169"/>
        <end position="190"/>
    </location>
</feature>
<dbReference type="EMBL" id="CADCUU010000297">
    <property type="protein sequence ID" value="CAA9418749.1"/>
    <property type="molecule type" value="Genomic_DNA"/>
</dbReference>
<name>A0A6J4PKN8_9RHOB</name>